<proteinExistence type="predicted"/>
<dbReference type="GO" id="GO:0004595">
    <property type="term" value="F:pantetheine-phosphate adenylyltransferase activity"/>
    <property type="evidence" value="ECO:0007669"/>
    <property type="project" value="UniProtKB-EC"/>
</dbReference>
<comment type="caution">
    <text evidence="1">The sequence shown here is derived from an EMBL/GenBank/DDBJ whole genome shotgun (WGS) entry which is preliminary data.</text>
</comment>
<accession>A0A454D1X8</accession>
<protein>
    <submittedName>
        <fullName evidence="1">Pantetheine-phosphate adenylyltransferase</fullName>
        <ecNumber evidence="1">2.7.7.3</ecNumber>
    </submittedName>
</protein>
<name>A0A454D1X8_VIBHA</name>
<feature type="non-terminal residue" evidence="1">
    <location>
        <position position="12"/>
    </location>
</feature>
<dbReference type="EMBL" id="AJSR01000638">
    <property type="protein sequence ID" value="EKM32665.1"/>
    <property type="molecule type" value="Genomic_DNA"/>
</dbReference>
<sequence length="12" mass="1310">MQCVSAVEIRSS</sequence>
<evidence type="ECO:0000313" key="2">
    <source>
        <dbReference type="Proteomes" id="UP000008367"/>
    </source>
</evidence>
<evidence type="ECO:0000313" key="1">
    <source>
        <dbReference type="EMBL" id="EKM32665.1"/>
    </source>
</evidence>
<keyword evidence="1" id="KW-0548">Nucleotidyltransferase</keyword>
<dbReference type="EC" id="2.7.7.3" evidence="1"/>
<gene>
    <name evidence="1" type="primary">coaD</name>
    <name evidence="1" type="ORF">VCHENC02_1798A</name>
</gene>
<dbReference type="Proteomes" id="UP000008367">
    <property type="component" value="Unassembled WGS sequence"/>
</dbReference>
<keyword evidence="1" id="KW-0808">Transferase</keyword>
<organism evidence="1 2">
    <name type="scientific">Vibrio harveyi</name>
    <name type="common">Beneckea harveyi</name>
    <dbReference type="NCBI Taxonomy" id="669"/>
    <lineage>
        <taxon>Bacteria</taxon>
        <taxon>Pseudomonadati</taxon>
        <taxon>Pseudomonadota</taxon>
        <taxon>Gammaproteobacteria</taxon>
        <taxon>Vibrionales</taxon>
        <taxon>Vibrionaceae</taxon>
        <taxon>Vibrio</taxon>
    </lineage>
</organism>
<reference evidence="1 2" key="1">
    <citation type="submission" date="2012-10" db="EMBL/GenBank/DDBJ databases">
        <title>Genome sequence of Vibrio Cholerae HENC-02.</title>
        <authorList>
            <person name="Eppinger M."/>
            <person name="Hasan N.A."/>
            <person name="Sengamalay N."/>
            <person name="Hine E."/>
            <person name="Su Q."/>
            <person name="Daugherty S.C."/>
            <person name="Young S."/>
            <person name="Sadzewicz L."/>
            <person name="Tallon L."/>
            <person name="Cebula T.A."/>
            <person name="Ravel J."/>
            <person name="Colwell R.R."/>
        </authorList>
    </citation>
    <scope>NUCLEOTIDE SEQUENCE [LARGE SCALE GENOMIC DNA]</scope>
    <source>
        <strain evidence="1 2">HENC-02</strain>
    </source>
</reference>